<keyword evidence="4" id="KW-1185">Reference proteome</keyword>
<keyword evidence="2" id="KW-0472">Membrane</keyword>
<keyword evidence="2" id="KW-0812">Transmembrane</keyword>
<comment type="caution">
    <text evidence="3">The sequence shown here is derived from an EMBL/GenBank/DDBJ whole genome shotgun (WGS) entry which is preliminary data.</text>
</comment>
<gene>
    <name evidence="3" type="ORF">ACFQ4H_30455</name>
</gene>
<dbReference type="RefSeq" id="WP_377577711.1">
    <property type="nucleotide sequence ID" value="NZ_JBHTMP010000077.1"/>
</dbReference>
<proteinExistence type="predicted"/>
<evidence type="ECO:0000256" key="1">
    <source>
        <dbReference type="SAM" id="MobiDB-lite"/>
    </source>
</evidence>
<feature type="compositionally biased region" description="Polar residues" evidence="1">
    <location>
        <begin position="132"/>
        <end position="151"/>
    </location>
</feature>
<sequence length="151" mass="15793">MILEAEEVMFGSVFGQALSVLPTLLVVVVGLIVVLVSGNRLPGRARVLAFLGGALLLLNLILSVVWALLLPELIMRGELSFREFSPINLVASVVLNLMHGIGIGLLIGALLAARSKPTTVPTSVPGMPAPQPMTTSAPQPTVPTQWGPPTS</sequence>
<reference evidence="4" key="1">
    <citation type="journal article" date="2019" name="Int. J. Syst. Evol. Microbiol.">
        <title>The Global Catalogue of Microorganisms (GCM) 10K type strain sequencing project: providing services to taxonomists for standard genome sequencing and annotation.</title>
        <authorList>
            <consortium name="The Broad Institute Genomics Platform"/>
            <consortium name="The Broad Institute Genome Sequencing Center for Infectious Disease"/>
            <person name="Wu L."/>
            <person name="Ma J."/>
        </authorList>
    </citation>
    <scope>NUCLEOTIDE SEQUENCE [LARGE SCALE GENOMIC DNA]</scope>
    <source>
        <strain evidence="4">JCM 31037</strain>
    </source>
</reference>
<dbReference type="Proteomes" id="UP001597260">
    <property type="component" value="Unassembled WGS sequence"/>
</dbReference>
<name>A0ABW3YM60_9ACTN</name>
<feature type="transmembrane region" description="Helical" evidence="2">
    <location>
        <begin position="48"/>
        <end position="69"/>
    </location>
</feature>
<protein>
    <submittedName>
        <fullName evidence="3">Uncharacterized protein</fullName>
    </submittedName>
</protein>
<feature type="transmembrane region" description="Helical" evidence="2">
    <location>
        <begin position="89"/>
        <end position="113"/>
    </location>
</feature>
<feature type="region of interest" description="Disordered" evidence="1">
    <location>
        <begin position="121"/>
        <end position="151"/>
    </location>
</feature>
<evidence type="ECO:0000313" key="4">
    <source>
        <dbReference type="Proteomes" id="UP001597260"/>
    </source>
</evidence>
<feature type="transmembrane region" description="Helical" evidence="2">
    <location>
        <begin position="13"/>
        <end position="36"/>
    </location>
</feature>
<organism evidence="3 4">
    <name type="scientific">Micromonospora sonneratiae</name>
    <dbReference type="NCBI Taxonomy" id="1184706"/>
    <lineage>
        <taxon>Bacteria</taxon>
        <taxon>Bacillati</taxon>
        <taxon>Actinomycetota</taxon>
        <taxon>Actinomycetes</taxon>
        <taxon>Micromonosporales</taxon>
        <taxon>Micromonosporaceae</taxon>
        <taxon>Micromonospora</taxon>
    </lineage>
</organism>
<keyword evidence="2" id="KW-1133">Transmembrane helix</keyword>
<evidence type="ECO:0000313" key="3">
    <source>
        <dbReference type="EMBL" id="MFD1325414.1"/>
    </source>
</evidence>
<evidence type="ECO:0000256" key="2">
    <source>
        <dbReference type="SAM" id="Phobius"/>
    </source>
</evidence>
<accession>A0ABW3YM60</accession>
<dbReference type="EMBL" id="JBHTMP010000077">
    <property type="protein sequence ID" value="MFD1325414.1"/>
    <property type="molecule type" value="Genomic_DNA"/>
</dbReference>